<keyword evidence="1" id="KW-1133">Transmembrane helix</keyword>
<protein>
    <submittedName>
        <fullName evidence="2">Uncharacterized protein</fullName>
    </submittedName>
</protein>
<organism evidence="2 3">
    <name type="scientific">Cellulomonas hominis</name>
    <dbReference type="NCBI Taxonomy" id="156981"/>
    <lineage>
        <taxon>Bacteria</taxon>
        <taxon>Bacillati</taxon>
        <taxon>Actinomycetota</taxon>
        <taxon>Actinomycetes</taxon>
        <taxon>Micrococcales</taxon>
        <taxon>Cellulomonadaceae</taxon>
        <taxon>Cellulomonas</taxon>
    </lineage>
</organism>
<reference evidence="2 3" key="1">
    <citation type="submission" date="2019-05" db="EMBL/GenBank/DDBJ databases">
        <title>Genome sequence of Cellulomonas hominis strain CS1.</title>
        <authorList>
            <person name="Belmont J."/>
            <person name="Maclea K.S."/>
        </authorList>
    </citation>
    <scope>NUCLEOTIDE SEQUENCE [LARGE SCALE GENOMIC DNA]</scope>
    <source>
        <strain evidence="2 3">CS1</strain>
    </source>
</reference>
<dbReference type="Proteomes" id="UP000308121">
    <property type="component" value="Unassembled WGS sequence"/>
</dbReference>
<proteinExistence type="predicted"/>
<gene>
    <name evidence="2" type="ORF">FA014_13915</name>
</gene>
<evidence type="ECO:0000256" key="1">
    <source>
        <dbReference type="SAM" id="Phobius"/>
    </source>
</evidence>
<accession>A0A7Z8JXF1</accession>
<keyword evidence="1" id="KW-0472">Membrane</keyword>
<evidence type="ECO:0000313" key="3">
    <source>
        <dbReference type="Proteomes" id="UP000308121"/>
    </source>
</evidence>
<dbReference type="RefSeq" id="WP_154730260.1">
    <property type="nucleotide sequence ID" value="NZ_SZYE01000126.1"/>
</dbReference>
<sequence length="235" mass="23524">MAASTPPETTTTADRARRTRVAVATVVAIALLVAAGVWFASAQRSRAQDAAALDEALARLEPVATELQQSIGSSQEALTSVEGRLTDPALGTALADALTAAEALDTTAPTEGSPAEQVAAVEKTRDAALDHLQTIQDASAAVFEDSYRFDLQQEVRARDAAVAALDGAADAGRQALAAGTGDADARAALQGALDAAAAVTAATVDTEDIDAIIGATTAADEARTAVEAATAALGG</sequence>
<dbReference type="AlphaFoldDB" id="A0A7Z8JXF1"/>
<feature type="transmembrane region" description="Helical" evidence="1">
    <location>
        <begin position="21"/>
        <end position="40"/>
    </location>
</feature>
<comment type="caution">
    <text evidence="2">The sequence shown here is derived from an EMBL/GenBank/DDBJ whole genome shotgun (WGS) entry which is preliminary data.</text>
</comment>
<evidence type="ECO:0000313" key="2">
    <source>
        <dbReference type="EMBL" id="TKR22927.1"/>
    </source>
</evidence>
<name>A0A7Z8JXF1_9CELL</name>
<dbReference type="OrthoDB" id="9991754at2"/>
<dbReference type="EMBL" id="SZYE01000126">
    <property type="protein sequence ID" value="TKR22927.1"/>
    <property type="molecule type" value="Genomic_DNA"/>
</dbReference>
<keyword evidence="1" id="KW-0812">Transmembrane</keyword>